<evidence type="ECO:0000313" key="1">
    <source>
        <dbReference type="EMBL" id="KAG5268107.1"/>
    </source>
</evidence>
<dbReference type="Proteomes" id="UP000823561">
    <property type="component" value="Chromosome 16"/>
</dbReference>
<keyword evidence="2" id="KW-1185">Reference proteome</keyword>
<gene>
    <name evidence="1" type="ORF">AALO_G00208320</name>
</gene>
<name>A0AAV6G3N5_9TELE</name>
<sequence length="51" mass="5682">SQLPKECPPKPSRPPALKILATSQRWKRRDKHRGAHTKAISTISLMMCGDG</sequence>
<comment type="caution">
    <text evidence="1">The sequence shown here is derived from an EMBL/GenBank/DDBJ whole genome shotgun (WGS) entry which is preliminary data.</text>
</comment>
<feature type="non-terminal residue" evidence="1">
    <location>
        <position position="1"/>
    </location>
</feature>
<accession>A0AAV6G3N5</accession>
<evidence type="ECO:0000313" key="2">
    <source>
        <dbReference type="Proteomes" id="UP000823561"/>
    </source>
</evidence>
<dbReference type="AlphaFoldDB" id="A0AAV6G3N5"/>
<proteinExistence type="predicted"/>
<reference evidence="1" key="1">
    <citation type="submission" date="2020-10" db="EMBL/GenBank/DDBJ databases">
        <title>Chromosome-scale genome assembly of the Allis shad, Alosa alosa.</title>
        <authorList>
            <person name="Margot Z."/>
            <person name="Christophe K."/>
            <person name="Cabau C."/>
            <person name="Louis A."/>
            <person name="Berthelot C."/>
            <person name="Parey E."/>
            <person name="Roest Crollius H."/>
            <person name="Montfort J."/>
            <person name="Robinson-Rechavi M."/>
            <person name="Bucao C."/>
            <person name="Bouchez O."/>
            <person name="Gislard M."/>
            <person name="Lluch J."/>
            <person name="Milhes M."/>
            <person name="Lampietro C."/>
            <person name="Lopez Roques C."/>
            <person name="Donnadieu C."/>
            <person name="Braasch I."/>
            <person name="Desvignes T."/>
            <person name="Postlethwait J."/>
            <person name="Bobe J."/>
            <person name="Guiguen Y."/>
        </authorList>
    </citation>
    <scope>NUCLEOTIDE SEQUENCE</scope>
    <source>
        <strain evidence="1">M-15738</strain>
        <tissue evidence="1">Blood</tissue>
    </source>
</reference>
<protein>
    <submittedName>
        <fullName evidence="1">Uncharacterized protein</fullName>
    </submittedName>
</protein>
<dbReference type="EMBL" id="JADWDJ010000016">
    <property type="protein sequence ID" value="KAG5268107.1"/>
    <property type="molecule type" value="Genomic_DNA"/>
</dbReference>
<organism evidence="1 2">
    <name type="scientific">Alosa alosa</name>
    <name type="common">allis shad</name>
    <dbReference type="NCBI Taxonomy" id="278164"/>
    <lineage>
        <taxon>Eukaryota</taxon>
        <taxon>Metazoa</taxon>
        <taxon>Chordata</taxon>
        <taxon>Craniata</taxon>
        <taxon>Vertebrata</taxon>
        <taxon>Euteleostomi</taxon>
        <taxon>Actinopterygii</taxon>
        <taxon>Neopterygii</taxon>
        <taxon>Teleostei</taxon>
        <taxon>Clupei</taxon>
        <taxon>Clupeiformes</taxon>
        <taxon>Clupeoidei</taxon>
        <taxon>Clupeidae</taxon>
        <taxon>Alosa</taxon>
    </lineage>
</organism>